<dbReference type="InterPro" id="IPR010255">
    <property type="entry name" value="Haem_peroxidase_sf"/>
</dbReference>
<gene>
    <name evidence="4" type="ORF">KUTeg_004750</name>
</gene>
<dbReference type="InterPro" id="IPR037120">
    <property type="entry name" value="Haem_peroxidase_sf_animal"/>
</dbReference>
<evidence type="ECO:0008006" key="6">
    <source>
        <dbReference type="Google" id="ProtNLM"/>
    </source>
</evidence>
<dbReference type="PANTHER" id="PTHR11475:SF4">
    <property type="entry name" value="CHORION PEROXIDASE"/>
    <property type="match status" value="1"/>
</dbReference>
<dbReference type="CDD" id="cd09823">
    <property type="entry name" value="peroxinectin_like"/>
    <property type="match status" value="1"/>
</dbReference>
<dbReference type="Pfam" id="PF03098">
    <property type="entry name" value="An_peroxidase"/>
    <property type="match status" value="1"/>
</dbReference>
<dbReference type="Gene3D" id="1.10.640.10">
    <property type="entry name" value="Haem peroxidase domain superfamily, animal type"/>
    <property type="match status" value="1"/>
</dbReference>
<reference evidence="4 5" key="1">
    <citation type="submission" date="2022-12" db="EMBL/GenBank/DDBJ databases">
        <title>Chromosome-level genome of Tegillarca granosa.</title>
        <authorList>
            <person name="Kim J."/>
        </authorList>
    </citation>
    <scope>NUCLEOTIDE SEQUENCE [LARGE SCALE GENOMIC DNA]</scope>
    <source>
        <strain evidence="4">Teg-2019</strain>
        <tissue evidence="4">Adductor muscle</tissue>
    </source>
</reference>
<accession>A0ABQ9FJM4</accession>
<keyword evidence="5" id="KW-1185">Reference proteome</keyword>
<dbReference type="PROSITE" id="PS50292">
    <property type="entry name" value="PEROXIDASE_3"/>
    <property type="match status" value="1"/>
</dbReference>
<organism evidence="4 5">
    <name type="scientific">Tegillarca granosa</name>
    <name type="common">Malaysian cockle</name>
    <name type="synonym">Anadara granosa</name>
    <dbReference type="NCBI Taxonomy" id="220873"/>
    <lineage>
        <taxon>Eukaryota</taxon>
        <taxon>Metazoa</taxon>
        <taxon>Spiralia</taxon>
        <taxon>Lophotrochozoa</taxon>
        <taxon>Mollusca</taxon>
        <taxon>Bivalvia</taxon>
        <taxon>Autobranchia</taxon>
        <taxon>Pteriomorphia</taxon>
        <taxon>Arcoida</taxon>
        <taxon>Arcoidea</taxon>
        <taxon>Arcidae</taxon>
        <taxon>Tegillarca</taxon>
    </lineage>
</organism>
<evidence type="ECO:0000313" key="5">
    <source>
        <dbReference type="Proteomes" id="UP001217089"/>
    </source>
</evidence>
<dbReference type="PANTHER" id="PTHR11475">
    <property type="entry name" value="OXIDASE/PEROXIDASE"/>
    <property type="match status" value="1"/>
</dbReference>
<protein>
    <recommendedName>
        <fullName evidence="6">Peroxidase</fullName>
    </recommendedName>
</protein>
<dbReference type="EMBL" id="JARBDR010000246">
    <property type="protein sequence ID" value="KAJ8316846.1"/>
    <property type="molecule type" value="Genomic_DNA"/>
</dbReference>
<keyword evidence="2" id="KW-0964">Secreted</keyword>
<evidence type="ECO:0000256" key="2">
    <source>
        <dbReference type="ARBA" id="ARBA00022525"/>
    </source>
</evidence>
<evidence type="ECO:0000313" key="4">
    <source>
        <dbReference type="EMBL" id="KAJ8316846.1"/>
    </source>
</evidence>
<keyword evidence="3" id="KW-0325">Glycoprotein</keyword>
<comment type="subcellular location">
    <subcellularLocation>
        <location evidence="1">Secreted</location>
    </subcellularLocation>
</comment>
<proteinExistence type="predicted"/>
<sequence length="503" mass="57078">MFMNYGQFLDHDIIGTPVTRGFFTLAFLGLGACFPIKIPKGDPRFKKSCMNFVRSLATPHDYCDPENYRNGKSNLFIESALYHTTLVSVISSIHAGFREQLNQHTSYIDASMVYGTTKKEQKQLRAGVMVRLLDGKPHYQHYTFGTTVSDISLVLLILALRFTDILRQNNPSSCSHILTLYYLRLFLLLGDDRNSIVPSLGATHILFVREHNRIARILHYLNPHWNDERLFQEARKIVVAQIQHITYSSYLPLVLNKRVRTVNNLNCAKGGYNTVYDPSVDATTSNVFGVSAFRFGHSQVPDFQKIFNKYHKPEVVLPIQNTFNRPRMNFLQNGCGADGINRWMISEGQSSDDRFLDDGVRNYLFLDERGDSLDLASLNIQRGRDHGVPGYNAWRKWCGLKPVIHFGRGPGGLVNHDTKTATLLASVYSHPDDIDIFTGGLSERIIPGGLVGPTFSCIIARQFRNYKLGDRFWYENNFPGIGFTPSKYILLLLCQKTCCNVAK</sequence>
<dbReference type="SUPFAM" id="SSF48113">
    <property type="entry name" value="Heme-dependent peroxidases"/>
    <property type="match status" value="1"/>
</dbReference>
<name>A0ABQ9FJM4_TEGGR</name>
<evidence type="ECO:0000256" key="3">
    <source>
        <dbReference type="ARBA" id="ARBA00023180"/>
    </source>
</evidence>
<evidence type="ECO:0000256" key="1">
    <source>
        <dbReference type="ARBA" id="ARBA00004613"/>
    </source>
</evidence>
<dbReference type="Proteomes" id="UP001217089">
    <property type="component" value="Unassembled WGS sequence"/>
</dbReference>
<comment type="caution">
    <text evidence="4">The sequence shown here is derived from an EMBL/GenBank/DDBJ whole genome shotgun (WGS) entry which is preliminary data.</text>
</comment>
<dbReference type="InterPro" id="IPR019791">
    <property type="entry name" value="Haem_peroxidase_animal"/>
</dbReference>